<dbReference type="EMBL" id="PIYS01000009">
    <property type="protein sequence ID" value="PKF71699.1"/>
    <property type="molecule type" value="Genomic_DNA"/>
</dbReference>
<dbReference type="GO" id="GO:0015627">
    <property type="term" value="C:type II protein secretion system complex"/>
    <property type="evidence" value="ECO:0007669"/>
    <property type="project" value="TreeGrafter"/>
</dbReference>
<dbReference type="RefSeq" id="WP_101193150.1">
    <property type="nucleotide sequence ID" value="NZ_JAYRQC010000030.1"/>
</dbReference>
<dbReference type="SUPFAM" id="SSF47781">
    <property type="entry name" value="RuvA domain 2-like"/>
    <property type="match status" value="1"/>
</dbReference>
<dbReference type="Proteomes" id="UP000242861">
    <property type="component" value="Unassembled WGS sequence"/>
</dbReference>
<dbReference type="Gene3D" id="1.10.150.280">
    <property type="entry name" value="AF1531-like domain"/>
    <property type="match status" value="1"/>
</dbReference>
<protein>
    <submittedName>
        <fullName evidence="2">Competence protein ComEA</fullName>
    </submittedName>
</protein>
<feature type="signal peptide" evidence="1">
    <location>
        <begin position="1"/>
        <end position="23"/>
    </location>
</feature>
<accession>A0A2I0CRF8</accession>
<dbReference type="InterPro" id="IPR010994">
    <property type="entry name" value="RuvA_2-like"/>
</dbReference>
<evidence type="ECO:0000313" key="3">
    <source>
        <dbReference type="Proteomes" id="UP000242861"/>
    </source>
</evidence>
<dbReference type="PANTHER" id="PTHR21180:SF32">
    <property type="entry name" value="ENDONUCLEASE_EXONUCLEASE_PHOSPHATASE FAMILY DOMAIN-CONTAINING PROTEIN 1"/>
    <property type="match status" value="1"/>
</dbReference>
<dbReference type="GO" id="GO:0015628">
    <property type="term" value="P:protein secretion by the type II secretion system"/>
    <property type="evidence" value="ECO:0007669"/>
    <property type="project" value="TreeGrafter"/>
</dbReference>
<comment type="caution">
    <text evidence="2">The sequence shown here is derived from an EMBL/GenBank/DDBJ whole genome shotgun (WGS) entry which is preliminary data.</text>
</comment>
<evidence type="ECO:0000256" key="1">
    <source>
        <dbReference type="SAM" id="SignalP"/>
    </source>
</evidence>
<evidence type="ECO:0000313" key="2">
    <source>
        <dbReference type="EMBL" id="PKF71699.1"/>
    </source>
</evidence>
<sequence length="107" mass="11039">MKKALVASLLFSCLSFSSLAVQAAESMAPTALPAASQAEVAGLIDVNSADAATLQRELVGIGAVKAQAIVDYRQAHGAFQSVEELLEVKGIGVATLEKNRARLSVSP</sequence>
<proteinExistence type="predicted"/>
<organism evidence="2 3">
    <name type="scientific">Pseudomonas fluvialis</name>
    <dbReference type="NCBI Taxonomy" id="1793966"/>
    <lineage>
        <taxon>Bacteria</taxon>
        <taxon>Pseudomonadati</taxon>
        <taxon>Pseudomonadota</taxon>
        <taxon>Gammaproteobacteria</taxon>
        <taxon>Pseudomonadales</taxon>
        <taxon>Pseudomonadaceae</taxon>
        <taxon>Pseudomonas</taxon>
    </lineage>
</organism>
<dbReference type="AlphaFoldDB" id="A0A2I0CRF8"/>
<dbReference type="PANTHER" id="PTHR21180">
    <property type="entry name" value="ENDONUCLEASE/EXONUCLEASE/PHOSPHATASE FAMILY DOMAIN-CONTAINING PROTEIN 1"/>
    <property type="match status" value="1"/>
</dbReference>
<dbReference type="InterPro" id="IPR051675">
    <property type="entry name" value="Endo/Exo/Phosphatase_dom_1"/>
</dbReference>
<reference evidence="3" key="1">
    <citation type="submission" date="2017-12" db="EMBL/GenBank/DDBJ databases">
        <authorList>
            <person name="Yu X.-Y."/>
        </authorList>
    </citation>
    <scope>NUCLEOTIDE SEQUENCE [LARGE SCALE GENOMIC DNA]</scope>
    <source>
        <strain evidence="3">ZYSR67-Z</strain>
    </source>
</reference>
<gene>
    <name evidence="2" type="ORF">CW360_06570</name>
</gene>
<dbReference type="InterPro" id="IPR004509">
    <property type="entry name" value="Competence_ComEA_HhH"/>
</dbReference>
<name>A0A2I0CRF8_9PSED</name>
<keyword evidence="1" id="KW-0732">Signal</keyword>
<dbReference type="Pfam" id="PF12836">
    <property type="entry name" value="HHH_3"/>
    <property type="match status" value="1"/>
</dbReference>
<dbReference type="NCBIfam" id="TIGR00426">
    <property type="entry name" value="competence protein ComEA helix-hairpin-helix repeat region"/>
    <property type="match status" value="1"/>
</dbReference>
<feature type="chain" id="PRO_5014170655" evidence="1">
    <location>
        <begin position="24"/>
        <end position="107"/>
    </location>
</feature>